<feature type="domain" description="Ketoreductase" evidence="2">
    <location>
        <begin position="10"/>
        <end position="202"/>
    </location>
</feature>
<dbReference type="NCBIfam" id="NF009386">
    <property type="entry name" value="PRK12745.1"/>
    <property type="match status" value="1"/>
</dbReference>
<dbReference type="SMART" id="SM00822">
    <property type="entry name" value="PKS_KR"/>
    <property type="match status" value="1"/>
</dbReference>
<organism evidence="3 4">
    <name type="scientific">Alsobacter ponti</name>
    <dbReference type="NCBI Taxonomy" id="2962936"/>
    <lineage>
        <taxon>Bacteria</taxon>
        <taxon>Pseudomonadati</taxon>
        <taxon>Pseudomonadota</taxon>
        <taxon>Alphaproteobacteria</taxon>
        <taxon>Hyphomicrobiales</taxon>
        <taxon>Alsobacteraceae</taxon>
        <taxon>Alsobacter</taxon>
    </lineage>
</organism>
<proteinExistence type="inferred from homology"/>
<evidence type="ECO:0000313" key="4">
    <source>
        <dbReference type="Proteomes" id="UP001205890"/>
    </source>
</evidence>
<dbReference type="Gene3D" id="3.40.50.720">
    <property type="entry name" value="NAD(P)-binding Rossmann-like Domain"/>
    <property type="match status" value="1"/>
</dbReference>
<comment type="caution">
    <text evidence="3">The sequence shown here is derived from an EMBL/GenBank/DDBJ whole genome shotgun (WGS) entry which is preliminary data.</text>
</comment>
<dbReference type="InterPro" id="IPR036291">
    <property type="entry name" value="NAD(P)-bd_dom_sf"/>
</dbReference>
<dbReference type="Proteomes" id="UP001205890">
    <property type="component" value="Unassembled WGS sequence"/>
</dbReference>
<dbReference type="PRINTS" id="PR00081">
    <property type="entry name" value="GDHRDH"/>
</dbReference>
<sequence length="262" mass="26799">MSASNSAPRGVAVVTGAATGIGRAIALQLAREGFDLALPLLDTADSAAASLVAELGALGAASLPLRCDLAEVEGHAETAEAIRARFGRIDVLVNNAGRGSAVRGDVLDLRPADFDAVMGVNLRGTLFLSIACARLMLAAAPAPRRRAIVTISSVSAELASPERTDYCVSKAGLSMAMKALALRLAPEGIAVFEVRPGVIRTPMTDAVAPKYDARIADGLVPAMRWGEPEDVAEAVAALASGRFAFATGSVVAVDGGLSIPRL</sequence>
<protein>
    <submittedName>
        <fullName evidence="3">3-ketoacyl-ACP reductase</fullName>
    </submittedName>
</protein>
<name>A0ABT1L9T6_9HYPH</name>
<dbReference type="PRINTS" id="PR00080">
    <property type="entry name" value="SDRFAMILY"/>
</dbReference>
<dbReference type="InterPro" id="IPR057326">
    <property type="entry name" value="KR_dom"/>
</dbReference>
<evidence type="ECO:0000256" key="1">
    <source>
        <dbReference type="ARBA" id="ARBA00006484"/>
    </source>
</evidence>
<dbReference type="SUPFAM" id="SSF51735">
    <property type="entry name" value="NAD(P)-binding Rossmann-fold domains"/>
    <property type="match status" value="1"/>
</dbReference>
<keyword evidence="4" id="KW-1185">Reference proteome</keyword>
<dbReference type="RefSeq" id="WP_254740001.1">
    <property type="nucleotide sequence ID" value="NZ_JANCLU010000005.1"/>
</dbReference>
<dbReference type="PANTHER" id="PTHR42760:SF123">
    <property type="entry name" value="OXIDOREDUCTASE"/>
    <property type="match status" value="1"/>
</dbReference>
<evidence type="ECO:0000313" key="3">
    <source>
        <dbReference type="EMBL" id="MCP8938260.1"/>
    </source>
</evidence>
<dbReference type="PANTHER" id="PTHR42760">
    <property type="entry name" value="SHORT-CHAIN DEHYDROGENASES/REDUCTASES FAMILY MEMBER"/>
    <property type="match status" value="1"/>
</dbReference>
<dbReference type="EMBL" id="JANCLU010000005">
    <property type="protein sequence ID" value="MCP8938260.1"/>
    <property type="molecule type" value="Genomic_DNA"/>
</dbReference>
<accession>A0ABT1L9T6</accession>
<reference evidence="3 4" key="1">
    <citation type="submission" date="2022-07" db="EMBL/GenBank/DDBJ databases">
        <authorList>
            <person name="Li W.-J."/>
            <person name="Deng Q.-Q."/>
        </authorList>
    </citation>
    <scope>NUCLEOTIDE SEQUENCE [LARGE SCALE GENOMIC DNA]</scope>
    <source>
        <strain evidence="3 4">SYSU M60028</strain>
    </source>
</reference>
<dbReference type="Pfam" id="PF13561">
    <property type="entry name" value="adh_short_C2"/>
    <property type="match status" value="1"/>
</dbReference>
<dbReference type="InterPro" id="IPR002347">
    <property type="entry name" value="SDR_fam"/>
</dbReference>
<evidence type="ECO:0000259" key="2">
    <source>
        <dbReference type="SMART" id="SM00822"/>
    </source>
</evidence>
<comment type="similarity">
    <text evidence="1">Belongs to the short-chain dehydrogenases/reductases (SDR) family.</text>
</comment>
<gene>
    <name evidence="3" type="ORF">NK718_07010</name>
</gene>